<dbReference type="InterPro" id="IPR006910">
    <property type="entry name" value="Rad21_Rec8_N"/>
</dbReference>
<evidence type="ECO:0000313" key="3">
    <source>
        <dbReference type="Proteomes" id="UP000010556"/>
    </source>
</evidence>
<dbReference type="Pfam" id="PF04825">
    <property type="entry name" value="Rad21_Rec8_N"/>
    <property type="match status" value="1"/>
</dbReference>
<gene>
    <name evidence="2" type="ORF">MDA_GLEAN10000686</name>
</gene>
<accession>L5MJB2</accession>
<protein>
    <submittedName>
        <fullName evidence="2">EF-hand domain-containing family member A1</fullName>
    </submittedName>
</protein>
<organism evidence="2 3">
    <name type="scientific">Myotis davidii</name>
    <name type="common">David's myotis</name>
    <dbReference type="NCBI Taxonomy" id="225400"/>
    <lineage>
        <taxon>Eukaryota</taxon>
        <taxon>Metazoa</taxon>
        <taxon>Chordata</taxon>
        <taxon>Craniata</taxon>
        <taxon>Vertebrata</taxon>
        <taxon>Euteleostomi</taxon>
        <taxon>Mammalia</taxon>
        <taxon>Eutheria</taxon>
        <taxon>Laurasiatheria</taxon>
        <taxon>Chiroptera</taxon>
        <taxon>Yangochiroptera</taxon>
        <taxon>Vespertilionidae</taxon>
        <taxon>Myotis</taxon>
    </lineage>
</organism>
<sequence>MCWYECNPRSPAYDTPASPSLSAQLQIGVIRVYSQQCQYLVEPHTGFHVAFKMLDADGNEMVEKKEFFKVSRF</sequence>
<feature type="domain" description="Rad21/Rec8-like protein N-terminal" evidence="1">
    <location>
        <begin position="20"/>
        <end position="56"/>
    </location>
</feature>
<keyword evidence="3" id="KW-1185">Reference proteome</keyword>
<dbReference type="Proteomes" id="UP000010556">
    <property type="component" value="Unassembled WGS sequence"/>
</dbReference>
<evidence type="ECO:0000313" key="2">
    <source>
        <dbReference type="EMBL" id="ELK38370.1"/>
    </source>
</evidence>
<dbReference type="AlphaFoldDB" id="L5MJB2"/>
<evidence type="ECO:0000259" key="1">
    <source>
        <dbReference type="Pfam" id="PF04825"/>
    </source>
</evidence>
<dbReference type="EMBL" id="KB099055">
    <property type="protein sequence ID" value="ELK38370.1"/>
    <property type="molecule type" value="Genomic_DNA"/>
</dbReference>
<proteinExistence type="predicted"/>
<name>L5MJB2_MYODS</name>
<reference evidence="3" key="1">
    <citation type="journal article" date="2013" name="Science">
        <title>Comparative analysis of bat genomes provides insight into the evolution of flight and immunity.</title>
        <authorList>
            <person name="Zhang G."/>
            <person name="Cowled C."/>
            <person name="Shi Z."/>
            <person name="Huang Z."/>
            <person name="Bishop-Lilly K.A."/>
            <person name="Fang X."/>
            <person name="Wynne J.W."/>
            <person name="Xiong Z."/>
            <person name="Baker M.L."/>
            <person name="Zhao W."/>
            <person name="Tachedjian M."/>
            <person name="Zhu Y."/>
            <person name="Zhou P."/>
            <person name="Jiang X."/>
            <person name="Ng J."/>
            <person name="Yang L."/>
            <person name="Wu L."/>
            <person name="Xiao J."/>
            <person name="Feng Y."/>
            <person name="Chen Y."/>
            <person name="Sun X."/>
            <person name="Zhang Y."/>
            <person name="Marsh G.A."/>
            <person name="Crameri G."/>
            <person name="Broder C.C."/>
            <person name="Frey K.G."/>
            <person name="Wang L.F."/>
            <person name="Wang J."/>
        </authorList>
    </citation>
    <scope>NUCLEOTIDE SEQUENCE [LARGE SCALE GENOMIC DNA]</scope>
</reference>